<sequence length="113" mass="12217">MATSVEPPGSEDSVRRVLWSEPDLNTAEPPRWAYFHKPIIVMVMGALMLGTGAVLFLLHSSGVMDAPHSTAPVCLSVGMMFIVVGLVWIPILKDKQRRMGLGARNSIQSLSSG</sequence>
<proteinExistence type="predicted"/>
<evidence type="ECO:0000313" key="1">
    <source>
        <dbReference type="EMBL" id="KAJ7984732.1"/>
    </source>
</evidence>
<comment type="caution">
    <text evidence="1">The sequence shown here is derived from an EMBL/GenBank/DDBJ whole genome shotgun (WGS) entry which is preliminary data.</text>
</comment>
<reference evidence="1" key="1">
    <citation type="submission" date="2021-05" db="EMBL/GenBank/DDBJ databases">
        <authorList>
            <person name="Pan Q."/>
            <person name="Jouanno E."/>
            <person name="Zahm M."/>
            <person name="Klopp C."/>
            <person name="Cabau C."/>
            <person name="Louis A."/>
            <person name="Berthelot C."/>
            <person name="Parey E."/>
            <person name="Roest Crollius H."/>
            <person name="Montfort J."/>
            <person name="Robinson-Rechavi M."/>
            <person name="Bouchez O."/>
            <person name="Lampietro C."/>
            <person name="Lopez Roques C."/>
            <person name="Donnadieu C."/>
            <person name="Postlethwait J."/>
            <person name="Bobe J."/>
            <person name="Dillon D."/>
            <person name="Chandos A."/>
            <person name="von Hippel F."/>
            <person name="Guiguen Y."/>
        </authorList>
    </citation>
    <scope>NUCLEOTIDE SEQUENCE</scope>
    <source>
        <strain evidence="1">YG-Jan2019</strain>
    </source>
</reference>
<organism evidence="1 2">
    <name type="scientific">Dallia pectoralis</name>
    <name type="common">Alaska blackfish</name>
    <dbReference type="NCBI Taxonomy" id="75939"/>
    <lineage>
        <taxon>Eukaryota</taxon>
        <taxon>Metazoa</taxon>
        <taxon>Chordata</taxon>
        <taxon>Craniata</taxon>
        <taxon>Vertebrata</taxon>
        <taxon>Euteleostomi</taxon>
        <taxon>Actinopterygii</taxon>
        <taxon>Neopterygii</taxon>
        <taxon>Teleostei</taxon>
        <taxon>Protacanthopterygii</taxon>
        <taxon>Esociformes</taxon>
        <taxon>Umbridae</taxon>
        <taxon>Dallia</taxon>
    </lineage>
</organism>
<protein>
    <submittedName>
        <fullName evidence="1">Uncharacterized protein</fullName>
    </submittedName>
</protein>
<gene>
    <name evidence="1" type="ORF">DPEC_G00357810</name>
</gene>
<dbReference type="Proteomes" id="UP001157502">
    <property type="component" value="Chromosome 37"/>
</dbReference>
<accession>A0ACC2F035</accession>
<dbReference type="EMBL" id="CM055764">
    <property type="protein sequence ID" value="KAJ7984732.1"/>
    <property type="molecule type" value="Genomic_DNA"/>
</dbReference>
<evidence type="ECO:0000313" key="2">
    <source>
        <dbReference type="Proteomes" id="UP001157502"/>
    </source>
</evidence>
<name>A0ACC2F035_DALPE</name>
<keyword evidence="2" id="KW-1185">Reference proteome</keyword>